<organism evidence="3 4">
    <name type="scientific">Myxococcus stipitatus (strain DSM 14675 / JCM 12634 / Mx s8)</name>
    <dbReference type="NCBI Taxonomy" id="1278073"/>
    <lineage>
        <taxon>Bacteria</taxon>
        <taxon>Pseudomonadati</taxon>
        <taxon>Myxococcota</taxon>
        <taxon>Myxococcia</taxon>
        <taxon>Myxococcales</taxon>
        <taxon>Cystobacterineae</taxon>
        <taxon>Myxococcaceae</taxon>
        <taxon>Myxococcus</taxon>
    </lineage>
</organism>
<dbReference type="Pfam" id="PF13387">
    <property type="entry name" value="Lnb_N"/>
    <property type="match status" value="1"/>
</dbReference>
<dbReference type="InterPro" id="IPR025178">
    <property type="entry name" value="Lnb_N"/>
</dbReference>
<protein>
    <recommendedName>
        <fullName evidence="2">Lnb N-terminal periplasmic domain-containing protein</fullName>
    </recommendedName>
</protein>
<gene>
    <name evidence="3" type="ordered locus">MYSTI_03602</name>
</gene>
<dbReference type="STRING" id="1278073.MYSTI_03602"/>
<dbReference type="Proteomes" id="UP000011131">
    <property type="component" value="Chromosome"/>
</dbReference>
<name>L7UA40_MYXSD</name>
<dbReference type="eggNOG" id="ENOG502Z7V0">
    <property type="taxonomic scope" value="Bacteria"/>
</dbReference>
<dbReference type="EMBL" id="CP004025">
    <property type="protein sequence ID" value="AGC44908.1"/>
    <property type="molecule type" value="Genomic_DNA"/>
</dbReference>
<proteinExistence type="predicted"/>
<dbReference type="PATRIC" id="fig|1278073.3.peg.3660"/>
<accession>L7UA40</accession>
<dbReference type="HOGENOM" id="CLU_050045_1_0_7"/>
<sequence>MSGVGDKDEMRLLVTILTTAVLLLGSAWAGLGLALTGAGPEGAHGWRALGAGVLLAGACFVAWRRGSRWGAVAWVVAGCVGVSLWGRTVKPSTERDWAPDLEKVARADVDGTRVTFHDMRDFRYRSTTDWDASWFSGTYDANALTGAWFIVEPFSGFFGAAHTMVSFGFADGRYVVFSVEIRREKGETFSALGGLFRQFELVYVVGDERDLVQLRSNHRKDDVYLYPVKASKERVADFFMDMVARMNALHARPEFYDSVSNNCTTNLVKHFEKVSAVDVPYDHRTLLPAFSDALAYELGLIDTDAPLEVVRARHRINERAWAASNALDFSQRIRDPEAPRAASAP</sequence>
<feature type="transmembrane region" description="Helical" evidence="1">
    <location>
        <begin position="45"/>
        <end position="62"/>
    </location>
</feature>
<feature type="domain" description="Lnb N-terminal periplasmic" evidence="2">
    <location>
        <begin position="132"/>
        <end position="287"/>
    </location>
</feature>
<reference evidence="3 4" key="1">
    <citation type="journal article" date="2013" name="Genome Announc.">
        <title>Complete genome sequence of Myxococcus stipitatus strain DSM 14675, a fruiting myxobacterium.</title>
        <authorList>
            <person name="Huntley S."/>
            <person name="Kneip S."/>
            <person name="Treuner-Lange A."/>
            <person name="Sogaard-Andersen L."/>
        </authorList>
    </citation>
    <scope>NUCLEOTIDE SEQUENCE [LARGE SCALE GENOMIC DNA]</scope>
    <source>
        <strain evidence="4">DSM 14675 / JCM 12634 / Mx s8</strain>
    </source>
</reference>
<evidence type="ECO:0000313" key="3">
    <source>
        <dbReference type="EMBL" id="AGC44908.1"/>
    </source>
</evidence>
<dbReference type="KEGG" id="msd:MYSTI_03602"/>
<keyword evidence="1" id="KW-1133">Transmembrane helix</keyword>
<evidence type="ECO:0000259" key="2">
    <source>
        <dbReference type="Pfam" id="PF13387"/>
    </source>
</evidence>
<dbReference type="AlphaFoldDB" id="L7UA40"/>
<keyword evidence="1" id="KW-0812">Transmembrane</keyword>
<evidence type="ECO:0000256" key="1">
    <source>
        <dbReference type="SAM" id="Phobius"/>
    </source>
</evidence>
<keyword evidence="4" id="KW-1185">Reference proteome</keyword>
<evidence type="ECO:0000313" key="4">
    <source>
        <dbReference type="Proteomes" id="UP000011131"/>
    </source>
</evidence>
<keyword evidence="1" id="KW-0472">Membrane</keyword>
<feature type="transmembrane region" description="Helical" evidence="1">
    <location>
        <begin position="69"/>
        <end position="86"/>
    </location>
</feature>